<gene>
    <name evidence="9" type="ORF">WI372_02875</name>
</gene>
<dbReference type="SUPFAM" id="SSF161098">
    <property type="entry name" value="MetI-like"/>
    <property type="match status" value="1"/>
</dbReference>
<feature type="domain" description="ABC transmembrane type-1" evidence="8">
    <location>
        <begin position="88"/>
        <end position="301"/>
    </location>
</feature>
<comment type="subcellular location">
    <subcellularLocation>
        <location evidence="1 7">Cell membrane</location>
        <topology evidence="1 7">Multi-pass membrane protein</topology>
    </subcellularLocation>
</comment>
<keyword evidence="6 7" id="KW-0472">Membrane</keyword>
<keyword evidence="2 7" id="KW-0813">Transport</keyword>
<evidence type="ECO:0000256" key="5">
    <source>
        <dbReference type="ARBA" id="ARBA00022989"/>
    </source>
</evidence>
<feature type="transmembrane region" description="Helical" evidence="7">
    <location>
        <begin position="282"/>
        <end position="301"/>
    </location>
</feature>
<dbReference type="Pfam" id="PF00528">
    <property type="entry name" value="BPD_transp_1"/>
    <property type="match status" value="1"/>
</dbReference>
<accession>A0ABU9E8H2</accession>
<dbReference type="PANTHER" id="PTHR43163:SF6">
    <property type="entry name" value="DIPEPTIDE TRANSPORT SYSTEM PERMEASE PROTEIN DPPB-RELATED"/>
    <property type="match status" value="1"/>
</dbReference>
<feature type="transmembrane region" description="Helical" evidence="7">
    <location>
        <begin position="92"/>
        <end position="112"/>
    </location>
</feature>
<dbReference type="RefSeq" id="WP_405277919.1">
    <property type="nucleotide sequence ID" value="NZ_JBBHLI010000001.1"/>
</dbReference>
<feature type="transmembrane region" description="Helical" evidence="7">
    <location>
        <begin position="236"/>
        <end position="262"/>
    </location>
</feature>
<dbReference type="Proteomes" id="UP001484239">
    <property type="component" value="Unassembled WGS sequence"/>
</dbReference>
<evidence type="ECO:0000256" key="2">
    <source>
        <dbReference type="ARBA" id="ARBA00022448"/>
    </source>
</evidence>
<dbReference type="Gene3D" id="1.10.3720.10">
    <property type="entry name" value="MetI-like"/>
    <property type="match status" value="1"/>
</dbReference>
<evidence type="ECO:0000313" key="9">
    <source>
        <dbReference type="EMBL" id="MEK9499925.1"/>
    </source>
</evidence>
<keyword evidence="5 7" id="KW-1133">Transmembrane helix</keyword>
<dbReference type="PROSITE" id="PS50928">
    <property type="entry name" value="ABC_TM1"/>
    <property type="match status" value="1"/>
</dbReference>
<evidence type="ECO:0000256" key="1">
    <source>
        <dbReference type="ARBA" id="ARBA00004651"/>
    </source>
</evidence>
<evidence type="ECO:0000256" key="6">
    <source>
        <dbReference type="ARBA" id="ARBA00023136"/>
    </source>
</evidence>
<evidence type="ECO:0000256" key="4">
    <source>
        <dbReference type="ARBA" id="ARBA00022692"/>
    </source>
</evidence>
<comment type="similarity">
    <text evidence="7">Belongs to the binding-protein-dependent transport system permease family.</text>
</comment>
<evidence type="ECO:0000313" key="10">
    <source>
        <dbReference type="Proteomes" id="UP001484239"/>
    </source>
</evidence>
<protein>
    <submittedName>
        <fullName evidence="9">ABC transporter permease</fullName>
    </submittedName>
</protein>
<dbReference type="CDD" id="cd06261">
    <property type="entry name" value="TM_PBP2"/>
    <property type="match status" value="1"/>
</dbReference>
<dbReference type="EMBL" id="JBBHLI010000001">
    <property type="protein sequence ID" value="MEK9499925.1"/>
    <property type="molecule type" value="Genomic_DNA"/>
</dbReference>
<evidence type="ECO:0000256" key="7">
    <source>
        <dbReference type="RuleBase" id="RU363032"/>
    </source>
</evidence>
<proteinExistence type="inferred from homology"/>
<organism evidence="9 10">
    <name type="scientific">Gaopeijia maritima</name>
    <dbReference type="NCBI Taxonomy" id="3119007"/>
    <lineage>
        <taxon>Bacteria</taxon>
        <taxon>Pseudomonadati</taxon>
        <taxon>Gemmatimonadota</taxon>
        <taxon>Longimicrobiia</taxon>
        <taxon>Gaopeijiales</taxon>
        <taxon>Gaopeijiaceae</taxon>
        <taxon>Gaopeijia</taxon>
    </lineage>
</organism>
<dbReference type="InterPro" id="IPR035906">
    <property type="entry name" value="MetI-like_sf"/>
</dbReference>
<evidence type="ECO:0000256" key="3">
    <source>
        <dbReference type="ARBA" id="ARBA00022475"/>
    </source>
</evidence>
<comment type="caution">
    <text evidence="9">The sequence shown here is derived from an EMBL/GenBank/DDBJ whole genome shotgun (WGS) entry which is preliminary data.</text>
</comment>
<dbReference type="PANTHER" id="PTHR43163">
    <property type="entry name" value="DIPEPTIDE TRANSPORT SYSTEM PERMEASE PROTEIN DPPB-RELATED"/>
    <property type="match status" value="1"/>
</dbReference>
<reference evidence="9 10" key="1">
    <citation type="submission" date="2024-02" db="EMBL/GenBank/DDBJ databases">
        <title>A novel Gemmatimonadota bacterium.</title>
        <authorList>
            <person name="Du Z.-J."/>
            <person name="Ye Y.-Q."/>
        </authorList>
    </citation>
    <scope>NUCLEOTIDE SEQUENCE [LARGE SCALE GENOMIC DNA]</scope>
    <source>
        <strain evidence="9 10">DH-20</strain>
    </source>
</reference>
<evidence type="ECO:0000259" key="8">
    <source>
        <dbReference type="PROSITE" id="PS50928"/>
    </source>
</evidence>
<dbReference type="InterPro" id="IPR000515">
    <property type="entry name" value="MetI-like"/>
</dbReference>
<name>A0ABU9E8H2_9BACT</name>
<feature type="transmembrane region" description="Helical" evidence="7">
    <location>
        <begin position="124"/>
        <end position="153"/>
    </location>
</feature>
<keyword evidence="10" id="KW-1185">Reference proteome</keyword>
<keyword evidence="3" id="KW-1003">Cell membrane</keyword>
<keyword evidence="4 7" id="KW-0812">Transmembrane</keyword>
<feature type="transmembrane region" description="Helical" evidence="7">
    <location>
        <begin position="178"/>
        <end position="198"/>
    </location>
</feature>
<sequence length="318" mass="33480">MLTYLARRLLVALLLAFGVATVTFALVWFAPGDDRAELLLRGVDTGPTFEVEPPLLEAYGEWLGGLVRGDLGRSRTRGPVAERYLDVLPHTAALSLAGLALAILFGVGTGVLQAARRGSLTDRVLGITTAVFYAAPSFWVGILLAGVFVYLPIQSGRAPLLPLSGVAPAGGARGVLDFVPYLVLPALTLGLVLGAGIARFTRTSMLEVLEQDYVRAARARGIGESRVLARYGLRTALLPLISLLGVYLPLLLTGAVFVEVVFERIGVGRTMVDAIARQDLPMVVGGALLFGFATVAGNLVADLLYGWADPRIGDASGG</sequence>